<sequence>MMLNLPGKKLCGRLDAYTGTCCSILCSENQMPGIHVAGALLHIHTVSGGSCFSGFILTSPLSFRLYQNYRSHISIPSISPEIMYTKKHTVDEKNEKYAGQFYSLGPDTLPSPSQIPVVGIAKQIQEDKQDTLSSKQ</sequence>
<accession>A0A0B2UHW6</accession>
<organism evidence="1 2">
    <name type="scientific">Ordospora colligata OC4</name>
    <dbReference type="NCBI Taxonomy" id="1354746"/>
    <lineage>
        <taxon>Eukaryota</taxon>
        <taxon>Fungi</taxon>
        <taxon>Fungi incertae sedis</taxon>
        <taxon>Microsporidia</taxon>
        <taxon>Ordosporidae</taxon>
        <taxon>Ordospora</taxon>
    </lineage>
</organism>
<evidence type="ECO:0000313" key="2">
    <source>
        <dbReference type="Proteomes" id="UP000031056"/>
    </source>
</evidence>
<dbReference type="HOGENOM" id="CLU_1876063_0_0_1"/>
<dbReference type="GeneID" id="26262678"/>
<protein>
    <submittedName>
        <fullName evidence="1">Uncharacterized protein</fullName>
    </submittedName>
</protein>
<dbReference type="VEuPathDB" id="MicrosporidiaDB:M896_121610"/>
<comment type="caution">
    <text evidence="1">The sequence shown here is derived from an EMBL/GenBank/DDBJ whole genome shotgun (WGS) entry which is preliminary data.</text>
</comment>
<gene>
    <name evidence="1" type="ORF">M896_121610</name>
</gene>
<dbReference type="Proteomes" id="UP000031056">
    <property type="component" value="Unassembled WGS sequence"/>
</dbReference>
<dbReference type="InParanoid" id="A0A0B2UHW6"/>
<dbReference type="EMBL" id="JOKQ01000012">
    <property type="protein sequence ID" value="KHN68938.1"/>
    <property type="molecule type" value="Genomic_DNA"/>
</dbReference>
<proteinExistence type="predicted"/>
<keyword evidence="2" id="KW-1185">Reference proteome</keyword>
<dbReference type="AlphaFoldDB" id="A0A0B2UHW6"/>
<evidence type="ECO:0000313" key="1">
    <source>
        <dbReference type="EMBL" id="KHN68938.1"/>
    </source>
</evidence>
<dbReference type="RefSeq" id="XP_014562980.1">
    <property type="nucleotide sequence ID" value="XM_014707494.1"/>
</dbReference>
<reference evidence="1 2" key="1">
    <citation type="journal article" date="2014" name="MBio">
        <title>The Ordospora colligata genome; evolution of extreme reduction in microsporidia and host-to-parasite horizontal gene transfer.</title>
        <authorList>
            <person name="Pombert J.-F."/>
            <person name="Haag K.L."/>
            <person name="Beidas S."/>
            <person name="Ebert D."/>
            <person name="Keeling P.J."/>
        </authorList>
    </citation>
    <scope>NUCLEOTIDE SEQUENCE [LARGE SCALE GENOMIC DNA]</scope>
    <source>
        <strain evidence="1 2">OC4</strain>
    </source>
</reference>
<name>A0A0B2UHW6_9MICR</name>